<keyword evidence="2" id="KW-0472">Membrane</keyword>
<feature type="compositionally biased region" description="Polar residues" evidence="1">
    <location>
        <begin position="109"/>
        <end position="133"/>
    </location>
</feature>
<keyword evidence="2" id="KW-1133">Transmembrane helix</keyword>
<reference evidence="4" key="1">
    <citation type="submission" date="2016-06" db="EMBL/GenBank/DDBJ databases">
        <title>Draft Genome sequence of the fungus Inonotus baumii.</title>
        <authorList>
            <person name="Zhu H."/>
            <person name="Lin W."/>
        </authorList>
    </citation>
    <scope>NUCLEOTIDE SEQUENCE</scope>
    <source>
        <strain evidence="4">821</strain>
    </source>
</reference>
<feature type="signal peptide" evidence="3">
    <location>
        <begin position="1"/>
        <end position="18"/>
    </location>
</feature>
<evidence type="ECO:0000313" key="4">
    <source>
        <dbReference type="EMBL" id="OCB91006.1"/>
    </source>
</evidence>
<gene>
    <name evidence="4" type="ORF">A7U60_g1753</name>
</gene>
<dbReference type="AlphaFoldDB" id="A0A9Q5NBE7"/>
<organism evidence="4 5">
    <name type="scientific">Sanghuangporus baumii</name>
    <name type="common">Phellinus baumii</name>
    <dbReference type="NCBI Taxonomy" id="108892"/>
    <lineage>
        <taxon>Eukaryota</taxon>
        <taxon>Fungi</taxon>
        <taxon>Dikarya</taxon>
        <taxon>Basidiomycota</taxon>
        <taxon>Agaricomycotina</taxon>
        <taxon>Agaricomycetes</taxon>
        <taxon>Hymenochaetales</taxon>
        <taxon>Hymenochaetaceae</taxon>
        <taxon>Sanghuangporus</taxon>
    </lineage>
</organism>
<feature type="transmembrane region" description="Helical" evidence="2">
    <location>
        <begin position="427"/>
        <end position="451"/>
    </location>
</feature>
<evidence type="ECO:0000256" key="1">
    <source>
        <dbReference type="SAM" id="MobiDB-lite"/>
    </source>
</evidence>
<name>A0A9Q5NBE7_SANBA</name>
<evidence type="ECO:0000256" key="2">
    <source>
        <dbReference type="SAM" id="Phobius"/>
    </source>
</evidence>
<feature type="chain" id="PRO_5040212135" evidence="3">
    <location>
        <begin position="19"/>
        <end position="516"/>
    </location>
</feature>
<keyword evidence="2" id="KW-0812">Transmembrane</keyword>
<keyword evidence="3" id="KW-0732">Signal</keyword>
<evidence type="ECO:0000313" key="5">
    <source>
        <dbReference type="Proteomes" id="UP000757232"/>
    </source>
</evidence>
<sequence length="516" mass="56589">MVLVLVLILLVFAPVPRRINTHWASSALSHLIASPAAASLTTTALSHHNRTTTTPYHTVPHHTVPHHYRASRPLLCIAILALTQCPKNAWTTSRLSQACPAPSPAFHTQRGSTRSSCTTPLSAQTSPPRRQSTARAEVVVVTVKHGTPSAFDRRALFLSRAPAQSAICDLAEPGQRPADIFITSRECSFSHFPLSFFLFFFFAPALPASPPSISRFSTTPSVPTPAVITLSLLSLSSIIISRDVATHAALTREPRGRHSTLLSFPPCSRLSSLPLLFPSHTHPRSRDPYARALSPYTIACRLQTLAASSHSLKPRFTFSLFPSLLAYLVISFYAAHACTISFPFPSSHFAKWRYVCVGPFADDEDPRVSTVSTQVRANTKLYSSSSSHLDLASCTFLLSFTDVSLLFPSDLPSFRPPRLISSFLPAVFARVVAVTVIIHPFSLTPLFVNFYPMVFYSMRGFRVDHHHLSTSLFFVFVSSTFQNMIHHVAAPFNFFRASGAVFSRDSGIARGGAGDQ</sequence>
<dbReference type="EMBL" id="LNZH02000109">
    <property type="protein sequence ID" value="OCB91006.1"/>
    <property type="molecule type" value="Genomic_DNA"/>
</dbReference>
<proteinExistence type="predicted"/>
<comment type="caution">
    <text evidence="4">The sequence shown here is derived from an EMBL/GenBank/DDBJ whole genome shotgun (WGS) entry which is preliminary data.</text>
</comment>
<accession>A0A9Q5NBE7</accession>
<protein>
    <submittedName>
        <fullName evidence="4">Uncharacterized protein</fullName>
    </submittedName>
</protein>
<dbReference type="Proteomes" id="UP000757232">
    <property type="component" value="Unassembled WGS sequence"/>
</dbReference>
<evidence type="ECO:0000256" key="3">
    <source>
        <dbReference type="SAM" id="SignalP"/>
    </source>
</evidence>
<feature type="region of interest" description="Disordered" evidence="1">
    <location>
        <begin position="101"/>
        <end position="133"/>
    </location>
</feature>
<keyword evidence="5" id="KW-1185">Reference proteome</keyword>